<keyword evidence="2" id="KW-1185">Reference proteome</keyword>
<dbReference type="EMBL" id="BAAAHH010000029">
    <property type="protein sequence ID" value="GAA0963067.1"/>
    <property type="molecule type" value="Genomic_DNA"/>
</dbReference>
<gene>
    <name evidence="1" type="ORF">GCM10009550_58050</name>
</gene>
<proteinExistence type="predicted"/>
<name>A0ABP4CCI5_9ACTN</name>
<sequence length="223" mass="25524">MTTVLDREMYSEAEAARLLGVPPSTLHYWLEGGERRGKSYRPIIREAPRGDRIVTWGEFIEAGLLREYRRKHRVPMVELRKFVDRLREDFGVPYPLAHRRPFVSGRQLIYEAQGEAGLDPEFCLVAAASDQLVLLPASQAFLDRVEWEDDLAAEWRPDANQESTVRVNPKIRFGRPSVNGVSTEVIWEHDQDGEDTETIAATFQLTSSDVHWALAYENSRRAA</sequence>
<evidence type="ECO:0000313" key="2">
    <source>
        <dbReference type="Proteomes" id="UP001500665"/>
    </source>
</evidence>
<accession>A0ABP4CCI5</accession>
<comment type="caution">
    <text evidence="1">The sequence shown here is derived from an EMBL/GenBank/DDBJ whole genome shotgun (WGS) entry which is preliminary data.</text>
</comment>
<dbReference type="Pfam" id="PF04255">
    <property type="entry name" value="DUF433"/>
    <property type="match status" value="1"/>
</dbReference>
<reference evidence="2" key="1">
    <citation type="journal article" date="2019" name="Int. J. Syst. Evol. Microbiol.">
        <title>The Global Catalogue of Microorganisms (GCM) 10K type strain sequencing project: providing services to taxonomists for standard genome sequencing and annotation.</title>
        <authorList>
            <consortium name="The Broad Institute Genomics Platform"/>
            <consortium name="The Broad Institute Genome Sequencing Center for Infectious Disease"/>
            <person name="Wu L."/>
            <person name="Ma J."/>
        </authorList>
    </citation>
    <scope>NUCLEOTIDE SEQUENCE [LARGE SCALE GENOMIC DNA]</scope>
    <source>
        <strain evidence="2">JCM 10696</strain>
    </source>
</reference>
<dbReference type="RefSeq" id="WP_344244189.1">
    <property type="nucleotide sequence ID" value="NZ_BAAAHH010000029.1"/>
</dbReference>
<evidence type="ECO:0000313" key="1">
    <source>
        <dbReference type="EMBL" id="GAA0963067.1"/>
    </source>
</evidence>
<dbReference type="Proteomes" id="UP001500665">
    <property type="component" value="Unassembled WGS sequence"/>
</dbReference>
<protein>
    <submittedName>
        <fullName evidence="1">DUF433 domain-containing protein</fullName>
    </submittedName>
</protein>
<dbReference type="InterPro" id="IPR007367">
    <property type="entry name" value="DUF433"/>
</dbReference>
<organism evidence="1 2">
    <name type="scientific">Actinocorallia libanotica</name>
    <dbReference type="NCBI Taxonomy" id="46162"/>
    <lineage>
        <taxon>Bacteria</taxon>
        <taxon>Bacillati</taxon>
        <taxon>Actinomycetota</taxon>
        <taxon>Actinomycetes</taxon>
        <taxon>Streptosporangiales</taxon>
        <taxon>Thermomonosporaceae</taxon>
        <taxon>Actinocorallia</taxon>
    </lineage>
</organism>